<proteinExistence type="predicted"/>
<sequence length="211" mass="24288">MIDLIFELNVITLNDVDIKDFFYNRHFGWLDSNNLTQLSLTDNEAIIDGKFYGHTRSRIEMSTKSPVLSTDGSGDIKAKYTLNEIDSIVPNEGTNVEDVLEWISLVKLDSKLLKPSYVSDGYTNNYNPEFEYTTARVKHHQWRGLLSSKEVYNYIEEIKPMAIQVVGYTHSPQPIQRNKDGLAIETHYYSKKITERSTNKLNSSKLNVKSR</sequence>
<dbReference type="GO" id="GO:0001682">
    <property type="term" value="P:tRNA 5'-leader removal"/>
    <property type="evidence" value="ECO:0007669"/>
    <property type="project" value="InterPro"/>
</dbReference>
<dbReference type="HOGENOM" id="CLU_1305724_0_0_1"/>
<dbReference type="KEGG" id="wse:WALSEDRAFT_60228"/>
<evidence type="ECO:0000313" key="1">
    <source>
        <dbReference type="EMBL" id="EIM21750.1"/>
    </source>
</evidence>
<dbReference type="RefSeq" id="XP_006958060.1">
    <property type="nucleotide sequence ID" value="XM_006957998.1"/>
</dbReference>
<dbReference type="Pfam" id="PF08584">
    <property type="entry name" value="Ribonuc_P_40"/>
    <property type="match status" value="1"/>
</dbReference>
<keyword evidence="2" id="KW-1185">Reference proteome</keyword>
<dbReference type="InterPro" id="IPR013893">
    <property type="entry name" value="RNase_P_Rpp40"/>
</dbReference>
<organism evidence="1 2">
    <name type="scientific">Wallemia mellicola (strain ATCC MYA-4683 / CBS 633.66)</name>
    <name type="common">Wallemia sebi (CBS 633.66)</name>
    <dbReference type="NCBI Taxonomy" id="671144"/>
    <lineage>
        <taxon>Eukaryota</taxon>
        <taxon>Fungi</taxon>
        <taxon>Dikarya</taxon>
        <taxon>Basidiomycota</taxon>
        <taxon>Wallemiomycotina</taxon>
        <taxon>Wallemiomycetes</taxon>
        <taxon>Wallemiales</taxon>
        <taxon>Wallemiaceae</taxon>
        <taxon>Wallemia</taxon>
    </lineage>
</organism>
<dbReference type="AlphaFoldDB" id="I4YCQ8"/>
<name>I4YCQ8_WALMC</name>
<dbReference type="InParanoid" id="I4YCQ8"/>
<accession>I4YCQ8</accession>
<dbReference type="GO" id="GO:0030677">
    <property type="term" value="C:ribonuclease P complex"/>
    <property type="evidence" value="ECO:0007669"/>
    <property type="project" value="InterPro"/>
</dbReference>
<dbReference type="GeneID" id="18473824"/>
<gene>
    <name evidence="1" type="ORF">WALSEDRAFT_60228</name>
</gene>
<dbReference type="Proteomes" id="UP000005242">
    <property type="component" value="Unassembled WGS sequence"/>
</dbReference>
<protein>
    <submittedName>
        <fullName evidence="1">Uncharacterized protein</fullName>
    </submittedName>
</protein>
<dbReference type="EMBL" id="JH668230">
    <property type="protein sequence ID" value="EIM21750.1"/>
    <property type="molecule type" value="Genomic_DNA"/>
</dbReference>
<evidence type="ECO:0000313" key="2">
    <source>
        <dbReference type="Proteomes" id="UP000005242"/>
    </source>
</evidence>
<reference evidence="1 2" key="1">
    <citation type="journal article" date="2012" name="Fungal Genet. Biol.">
        <title>The genome of the xerotolerant mold Wallemia sebi reveals adaptations to osmotic stress and suggests cryptic sexual reproduction.</title>
        <authorList>
            <person name="Padamsee M."/>
            <person name="Kumar T.K.A."/>
            <person name="Riley R."/>
            <person name="Binder M."/>
            <person name="Boyd A."/>
            <person name="Calvo A.M."/>
            <person name="Furukawa K."/>
            <person name="Hesse C."/>
            <person name="Hohmann S."/>
            <person name="James T.Y."/>
            <person name="LaButti K."/>
            <person name="Lapidus A."/>
            <person name="Lindquist E."/>
            <person name="Lucas S."/>
            <person name="Miller K."/>
            <person name="Shantappa S."/>
            <person name="Grigoriev I.V."/>
            <person name="Hibbett D.S."/>
            <person name="McLaughlin D.J."/>
            <person name="Spatafora J.W."/>
            <person name="Aime M.C."/>
        </authorList>
    </citation>
    <scope>NUCLEOTIDE SEQUENCE [LARGE SCALE GENOMIC DNA]</scope>
    <source>
        <strain evidence="2">ATCC MYA-4683 / CBS 633.66</strain>
    </source>
</reference>